<evidence type="ECO:0000256" key="3">
    <source>
        <dbReference type="ARBA" id="ARBA00022692"/>
    </source>
</evidence>
<sequence length="322" mass="35296">MALLFFPLIAFLAVLLTVLLLHRVWVGLFDPRSKAKNHRLQAIHNTVHRAGKGPGGVQNTVREGAGESWLRSHFKAFSQLEALIRRAHSPLCALQVLAMTLGLFALVGVPGMLMGINALFILVPAAAIASTPVLWLSRAANRRRRAFGDKLPEALDYISRSMRAGHSLTSAIGMLGTEFRDPIGHEFKTVFDEIGFGIPFKDAIGELADRVQSTDLNFFVISLQIQHETGGNLTELLDGLSNTIRQRIKLRGKIRTLSSEGRASAWVLGSMPFALVAILTLINPGYISVLWTTPEGHKLTLSALGLMSVGFFLLKRIVNFKV</sequence>
<accession>Q3B4R5</accession>
<gene>
    <name evidence="8" type="ordered locus">Plut_0794</name>
</gene>
<dbReference type="EMBL" id="CP000096">
    <property type="protein sequence ID" value="ABB23666.1"/>
    <property type="molecule type" value="Genomic_DNA"/>
</dbReference>
<keyword evidence="2" id="KW-1003">Cell membrane</keyword>
<dbReference type="AlphaFoldDB" id="Q3B4R5"/>
<evidence type="ECO:0000256" key="6">
    <source>
        <dbReference type="SAM" id="Phobius"/>
    </source>
</evidence>
<dbReference type="OrthoDB" id="597333at2"/>
<dbReference type="PANTHER" id="PTHR35007:SF1">
    <property type="entry name" value="PILUS ASSEMBLY PROTEIN"/>
    <property type="match status" value="1"/>
</dbReference>
<dbReference type="Gene3D" id="1.20.81.30">
    <property type="entry name" value="Type II secretion system (T2SS), domain F"/>
    <property type="match status" value="1"/>
</dbReference>
<evidence type="ECO:0000256" key="1">
    <source>
        <dbReference type="ARBA" id="ARBA00004651"/>
    </source>
</evidence>
<dbReference type="InterPro" id="IPR018076">
    <property type="entry name" value="T2SS_GspF_dom"/>
</dbReference>
<evidence type="ECO:0000256" key="4">
    <source>
        <dbReference type="ARBA" id="ARBA00022989"/>
    </source>
</evidence>
<evidence type="ECO:0000256" key="5">
    <source>
        <dbReference type="ARBA" id="ARBA00023136"/>
    </source>
</evidence>
<feature type="transmembrane region" description="Helical" evidence="6">
    <location>
        <begin position="263"/>
        <end position="287"/>
    </location>
</feature>
<evidence type="ECO:0000259" key="7">
    <source>
        <dbReference type="Pfam" id="PF00482"/>
    </source>
</evidence>
<dbReference type="Proteomes" id="UP000002709">
    <property type="component" value="Chromosome"/>
</dbReference>
<evidence type="ECO:0000313" key="9">
    <source>
        <dbReference type="Proteomes" id="UP000002709"/>
    </source>
</evidence>
<feature type="transmembrane region" description="Helical" evidence="6">
    <location>
        <begin position="6"/>
        <end position="29"/>
    </location>
</feature>
<dbReference type="STRING" id="319225.Plut_0794"/>
<proteinExistence type="predicted"/>
<feature type="transmembrane region" description="Helical" evidence="6">
    <location>
        <begin position="115"/>
        <end position="136"/>
    </location>
</feature>
<feature type="domain" description="Type II secretion system protein GspF" evidence="7">
    <location>
        <begin position="155"/>
        <end position="280"/>
    </location>
</feature>
<comment type="subcellular location">
    <subcellularLocation>
        <location evidence="1">Cell membrane</location>
        <topology evidence="1">Multi-pass membrane protein</topology>
    </subcellularLocation>
</comment>
<dbReference type="InterPro" id="IPR042094">
    <property type="entry name" value="T2SS_GspF_sf"/>
</dbReference>
<organism evidence="8 9">
    <name type="scientific">Chlorobium luteolum (strain DSM 273 / BCRC 81028 / 2530)</name>
    <name type="common">Pelodictyon luteolum</name>
    <dbReference type="NCBI Taxonomy" id="319225"/>
    <lineage>
        <taxon>Bacteria</taxon>
        <taxon>Pseudomonadati</taxon>
        <taxon>Chlorobiota</taxon>
        <taxon>Chlorobiia</taxon>
        <taxon>Chlorobiales</taxon>
        <taxon>Chlorobiaceae</taxon>
        <taxon>Chlorobium/Pelodictyon group</taxon>
        <taxon>Pelodictyon</taxon>
    </lineage>
</organism>
<reference evidence="9" key="1">
    <citation type="submission" date="2005-08" db="EMBL/GenBank/DDBJ databases">
        <title>Complete sequence of Pelodictyon luteolum DSM 273.</title>
        <authorList>
            <consortium name="US DOE Joint Genome Institute"/>
            <person name="Copeland A."/>
            <person name="Lucas S."/>
            <person name="Lapidus A."/>
            <person name="Barry K."/>
            <person name="Detter J.C."/>
            <person name="Glavina T."/>
            <person name="Hammon N."/>
            <person name="Israni S."/>
            <person name="Pitluck S."/>
            <person name="Bryant D."/>
            <person name="Schmutz J."/>
            <person name="Larimer F."/>
            <person name="Land M."/>
            <person name="Kyrpides N."/>
            <person name="Ivanova N."/>
            <person name="Richardson P."/>
        </authorList>
    </citation>
    <scope>NUCLEOTIDE SEQUENCE [LARGE SCALE GENOMIC DNA]</scope>
    <source>
        <strain evidence="9">DSM 273 / BCRC 81028 / 2530</strain>
    </source>
</reference>
<dbReference type="GO" id="GO:0005886">
    <property type="term" value="C:plasma membrane"/>
    <property type="evidence" value="ECO:0007669"/>
    <property type="project" value="UniProtKB-SubCell"/>
</dbReference>
<protein>
    <submittedName>
        <fullName evidence="8">TadB protein</fullName>
    </submittedName>
</protein>
<feature type="transmembrane region" description="Helical" evidence="6">
    <location>
        <begin position="299"/>
        <end position="318"/>
    </location>
</feature>
<feature type="transmembrane region" description="Helical" evidence="6">
    <location>
        <begin position="91"/>
        <end position="109"/>
    </location>
</feature>
<dbReference type="RefSeq" id="WP_011357540.1">
    <property type="nucleotide sequence ID" value="NC_007512.1"/>
</dbReference>
<keyword evidence="3 6" id="KW-0812">Transmembrane</keyword>
<keyword evidence="4 6" id="KW-1133">Transmembrane helix</keyword>
<dbReference type="KEGG" id="plt:Plut_0794"/>
<keyword evidence="5 6" id="KW-0472">Membrane</keyword>
<dbReference type="Pfam" id="PF00482">
    <property type="entry name" value="T2SSF"/>
    <property type="match status" value="1"/>
</dbReference>
<dbReference type="eggNOG" id="COG4965">
    <property type="taxonomic scope" value="Bacteria"/>
</dbReference>
<evidence type="ECO:0000256" key="2">
    <source>
        <dbReference type="ARBA" id="ARBA00022475"/>
    </source>
</evidence>
<evidence type="ECO:0000313" key="8">
    <source>
        <dbReference type="EMBL" id="ABB23666.1"/>
    </source>
</evidence>
<keyword evidence="9" id="KW-1185">Reference proteome</keyword>
<name>Q3B4R5_CHLL3</name>
<dbReference type="HOGENOM" id="CLU_064305_0_1_10"/>
<dbReference type="PANTHER" id="PTHR35007">
    <property type="entry name" value="INTEGRAL MEMBRANE PROTEIN-RELATED"/>
    <property type="match status" value="1"/>
</dbReference>